<name>A0A0F6W2W6_9BACT</name>
<dbReference type="OrthoDB" id="267890at2"/>
<evidence type="ECO:0000313" key="2">
    <source>
        <dbReference type="EMBL" id="AKF05933.1"/>
    </source>
</evidence>
<dbReference type="PANTHER" id="PTHR43162">
    <property type="match status" value="1"/>
</dbReference>
<protein>
    <recommendedName>
        <fullName evidence="1">NAD(P)-binding domain-containing protein</fullName>
    </recommendedName>
</protein>
<evidence type="ECO:0000313" key="3">
    <source>
        <dbReference type="Proteomes" id="UP000034883"/>
    </source>
</evidence>
<feature type="domain" description="NAD(P)-binding" evidence="1">
    <location>
        <begin position="6"/>
        <end position="179"/>
    </location>
</feature>
<dbReference type="Gene3D" id="3.40.50.720">
    <property type="entry name" value="NAD(P)-binding Rossmann-like Domain"/>
    <property type="match status" value="1"/>
</dbReference>
<dbReference type="Pfam" id="PF13460">
    <property type="entry name" value="NAD_binding_10"/>
    <property type="match status" value="1"/>
</dbReference>
<dbReference type="EMBL" id="CP011125">
    <property type="protein sequence ID" value="AKF05933.1"/>
    <property type="molecule type" value="Genomic_DNA"/>
</dbReference>
<dbReference type="InterPro" id="IPR016040">
    <property type="entry name" value="NAD(P)-bd_dom"/>
</dbReference>
<evidence type="ECO:0000259" key="1">
    <source>
        <dbReference type="Pfam" id="PF13460"/>
    </source>
</evidence>
<sequence length="283" mass="29795">MILVTGANGTIGSALVARLLQRGERVRALVRDAAKAAKLGPAVEIVVADLARPETLERAFAGVDRVFLATTGSDLPEQEANAIAAAERAGVTHVVKLSVMMPEGAPKVGSAAWHEASERTLRASRLAWTMLRGGSFASNSLAFADPSSPLASVLALAGDGALAHVDPRDVADVAVVALTSGTAHQGRTYDLTGPTALSHREVARVLGAITGKPIALRERPPAEVRDELLARGFPAELADAFVGAMSAVREGIWNQVSPDVERVLGRPPRSFEQWARDHAHFFA</sequence>
<dbReference type="SUPFAM" id="SSF51735">
    <property type="entry name" value="NAD(P)-binding Rossmann-fold domains"/>
    <property type="match status" value="1"/>
</dbReference>
<proteinExistence type="predicted"/>
<dbReference type="InterPro" id="IPR051604">
    <property type="entry name" value="Ergot_Alk_Oxidoreductase"/>
</dbReference>
<dbReference type="Proteomes" id="UP000034883">
    <property type="component" value="Chromosome"/>
</dbReference>
<dbReference type="Gene3D" id="3.90.25.10">
    <property type="entry name" value="UDP-galactose 4-epimerase, domain 1"/>
    <property type="match status" value="1"/>
</dbReference>
<dbReference type="STRING" id="927083.DB32_003082"/>
<dbReference type="PANTHER" id="PTHR43162:SF1">
    <property type="entry name" value="PRESTALK A DIFFERENTIATION PROTEIN A"/>
    <property type="match status" value="1"/>
</dbReference>
<dbReference type="RefSeq" id="WP_053233151.1">
    <property type="nucleotide sequence ID" value="NZ_CP011125.1"/>
</dbReference>
<dbReference type="AlphaFoldDB" id="A0A0F6W2W6"/>
<gene>
    <name evidence="2" type="ORF">DB32_003082</name>
</gene>
<organism evidence="2 3">
    <name type="scientific">Sandaracinus amylolyticus</name>
    <dbReference type="NCBI Taxonomy" id="927083"/>
    <lineage>
        <taxon>Bacteria</taxon>
        <taxon>Pseudomonadati</taxon>
        <taxon>Myxococcota</taxon>
        <taxon>Polyangia</taxon>
        <taxon>Polyangiales</taxon>
        <taxon>Sandaracinaceae</taxon>
        <taxon>Sandaracinus</taxon>
    </lineage>
</organism>
<dbReference type="KEGG" id="samy:DB32_003082"/>
<keyword evidence="3" id="KW-1185">Reference proteome</keyword>
<reference evidence="2 3" key="1">
    <citation type="submission" date="2015-03" db="EMBL/GenBank/DDBJ databases">
        <title>Genome assembly of Sandaracinus amylolyticus DSM 53668.</title>
        <authorList>
            <person name="Sharma G."/>
            <person name="Subramanian S."/>
        </authorList>
    </citation>
    <scope>NUCLEOTIDE SEQUENCE [LARGE SCALE GENOMIC DNA]</scope>
    <source>
        <strain evidence="2 3">DSM 53668</strain>
    </source>
</reference>
<dbReference type="InterPro" id="IPR036291">
    <property type="entry name" value="NAD(P)-bd_dom_sf"/>
</dbReference>
<accession>A0A0F6W2W6</accession>